<dbReference type="WBParaSite" id="HPLM_0001826101-mRNA-1">
    <property type="protein sequence ID" value="HPLM_0001826101-mRNA-1"/>
    <property type="gene ID" value="HPLM_0001826101"/>
</dbReference>
<dbReference type="AlphaFoldDB" id="A0A0N4X1Q4"/>
<organism evidence="1">
    <name type="scientific">Haemonchus placei</name>
    <name type="common">Barber's pole worm</name>
    <dbReference type="NCBI Taxonomy" id="6290"/>
    <lineage>
        <taxon>Eukaryota</taxon>
        <taxon>Metazoa</taxon>
        <taxon>Ecdysozoa</taxon>
        <taxon>Nematoda</taxon>
        <taxon>Chromadorea</taxon>
        <taxon>Rhabditida</taxon>
        <taxon>Rhabditina</taxon>
        <taxon>Rhabditomorpha</taxon>
        <taxon>Strongyloidea</taxon>
        <taxon>Trichostrongylidae</taxon>
        <taxon>Haemonchus</taxon>
    </lineage>
</organism>
<sequence>LAISALLAPGAPIISTTGTLSIDTFAASRDVRRASAPDFGNIGAGSEIVALKGSAESYSDFVTSTDSSTEKFERRESVIVSVFGSISVRLSS</sequence>
<protein>
    <submittedName>
        <fullName evidence="1">Pectate lyase</fullName>
    </submittedName>
</protein>
<name>A0A0N4X1Q4_HAEPC</name>
<evidence type="ECO:0000313" key="1">
    <source>
        <dbReference type="WBParaSite" id="HPLM_0001826101-mRNA-1"/>
    </source>
</evidence>
<accession>A0A0N4X1Q4</accession>
<reference evidence="1" key="1">
    <citation type="submission" date="2017-02" db="UniProtKB">
        <authorList>
            <consortium name="WormBaseParasite"/>
        </authorList>
    </citation>
    <scope>IDENTIFICATION</scope>
</reference>
<proteinExistence type="predicted"/>